<dbReference type="GeneID" id="101849291"/>
<gene>
    <name evidence="5 6 7" type="primary">LOC101849291</name>
</gene>
<dbReference type="SMART" id="SM00252">
    <property type="entry name" value="SH2"/>
    <property type="match status" value="1"/>
</dbReference>
<proteinExistence type="predicted"/>
<dbReference type="SUPFAM" id="SSF55550">
    <property type="entry name" value="SH2 domain"/>
    <property type="match status" value="1"/>
</dbReference>
<keyword evidence="1" id="KW-0727">SH2 domain</keyword>
<keyword evidence="4" id="KW-1185">Reference proteome</keyword>
<dbReference type="PANTHER" id="PTHR14388">
    <property type="entry name" value="T CELL-SPECIFIC ADAPTER PROTEIN TSAD"/>
    <property type="match status" value="1"/>
</dbReference>
<dbReference type="RefSeq" id="XP_035826049.1">
    <property type="nucleotide sequence ID" value="XM_035970156.1"/>
</dbReference>
<evidence type="ECO:0000313" key="5">
    <source>
        <dbReference type="RefSeq" id="XP_005099890.1"/>
    </source>
</evidence>
<dbReference type="PANTHER" id="PTHR14388:SF17">
    <property type="entry name" value="SH2 DOMAIN-CONTAINING PROTEIN"/>
    <property type="match status" value="1"/>
</dbReference>
<dbReference type="InterPro" id="IPR036860">
    <property type="entry name" value="SH2_dom_sf"/>
</dbReference>
<feature type="coiled-coil region" evidence="2">
    <location>
        <begin position="90"/>
        <end position="184"/>
    </location>
</feature>
<evidence type="ECO:0000313" key="6">
    <source>
        <dbReference type="RefSeq" id="XP_005099891.1"/>
    </source>
</evidence>
<feature type="domain" description="SH2" evidence="3">
    <location>
        <begin position="371"/>
        <end position="463"/>
    </location>
</feature>
<dbReference type="Proteomes" id="UP000694888">
    <property type="component" value="Unplaced"/>
</dbReference>
<evidence type="ECO:0000313" key="4">
    <source>
        <dbReference type="Proteomes" id="UP000694888"/>
    </source>
</evidence>
<evidence type="ECO:0000256" key="1">
    <source>
        <dbReference type="PROSITE-ProRule" id="PRU00191"/>
    </source>
</evidence>
<organism evidence="4 7">
    <name type="scientific">Aplysia californica</name>
    <name type="common">California sea hare</name>
    <dbReference type="NCBI Taxonomy" id="6500"/>
    <lineage>
        <taxon>Eukaryota</taxon>
        <taxon>Metazoa</taxon>
        <taxon>Spiralia</taxon>
        <taxon>Lophotrochozoa</taxon>
        <taxon>Mollusca</taxon>
        <taxon>Gastropoda</taxon>
        <taxon>Heterobranchia</taxon>
        <taxon>Euthyneura</taxon>
        <taxon>Tectipleura</taxon>
        <taxon>Aplysiida</taxon>
        <taxon>Aplysioidea</taxon>
        <taxon>Aplysiidae</taxon>
        <taxon>Aplysia</taxon>
    </lineage>
</organism>
<dbReference type="PROSITE" id="PS50001">
    <property type="entry name" value="SH2"/>
    <property type="match status" value="1"/>
</dbReference>
<reference evidence="5 6" key="1">
    <citation type="submission" date="2025-05" db="UniProtKB">
        <authorList>
            <consortium name="RefSeq"/>
        </authorList>
    </citation>
    <scope>IDENTIFICATION</scope>
</reference>
<name>A0ABM1VUF7_APLCA</name>
<evidence type="ECO:0000313" key="7">
    <source>
        <dbReference type="RefSeq" id="XP_035826049.1"/>
    </source>
</evidence>
<evidence type="ECO:0000259" key="3">
    <source>
        <dbReference type="PROSITE" id="PS50001"/>
    </source>
</evidence>
<evidence type="ECO:0000256" key="2">
    <source>
        <dbReference type="SAM" id="Coils"/>
    </source>
</evidence>
<dbReference type="InterPro" id="IPR000980">
    <property type="entry name" value="SH2"/>
</dbReference>
<feature type="coiled-coil region" evidence="2">
    <location>
        <begin position="261"/>
        <end position="288"/>
    </location>
</feature>
<dbReference type="RefSeq" id="XP_005099891.1">
    <property type="nucleotide sequence ID" value="XM_005099834.3"/>
</dbReference>
<accession>A0ABM1VUF7</accession>
<dbReference type="Pfam" id="PF00017">
    <property type="entry name" value="SH2"/>
    <property type="match status" value="1"/>
</dbReference>
<keyword evidence="2" id="KW-0175">Coiled coil</keyword>
<dbReference type="Gene3D" id="3.30.505.10">
    <property type="entry name" value="SH2 domain"/>
    <property type="match status" value="1"/>
</dbReference>
<protein>
    <submittedName>
        <fullName evidence="5 6">SH2 domain-containing protein 4B isoform X1</fullName>
    </submittedName>
</protein>
<dbReference type="RefSeq" id="XP_005099890.1">
    <property type="nucleotide sequence ID" value="XM_005099833.3"/>
</dbReference>
<sequence>MLQQILEKMYIDPELLAELSEDQKQMLFVKMREEQVKRWHQFEAKMEEEDKKKNKKPAKSGKKQVNFLKGRDGCEWVWIMGEHPNDKSIEQILEEEAQKTAQKLAEAEAVALREKEETELHRKMEEEKLRVKRDNEEREAKIKREQEEAALYQSIKEARLAVERMEIEKKRMEEEEKKRLAEIEQKKNPSHKMMEDPCPSPIITIPSEVLEQEKRAKRRSREFAESMREKRSSEIFSTLQRKHQTLVKLAEEGSQEAESTWLEQEKKAKEADKQIRELARKARVEYKESLRRSFTMMQAAQAFSGAPASPGNKPPLPPKKHLIVTSAPGITNKKPRPLRPKGQDMIISWFQKEEKDKGTGLDPATGKVAEWFHGIINRSECEKLLESKKDGSYLIRVSERVWGYTLSYKEASRYKHFLIDASDLGYQFFGADQTVHNSLADLVKFHKENPITISGQEKLVYPCGQNIDPPDYWNLFHGKTSESTPL</sequence>
<dbReference type="PRINTS" id="PR00401">
    <property type="entry name" value="SH2DOMAIN"/>
</dbReference>